<dbReference type="EMBL" id="JAAFZH010000001">
    <property type="protein sequence ID" value="NDU93659.1"/>
    <property type="molecule type" value="Genomic_DNA"/>
</dbReference>
<dbReference type="RefSeq" id="WP_163942050.1">
    <property type="nucleotide sequence ID" value="NZ_JAAFZH010000001.1"/>
</dbReference>
<evidence type="ECO:0000313" key="1">
    <source>
        <dbReference type="EMBL" id="NDU93659.1"/>
    </source>
</evidence>
<protein>
    <recommendedName>
        <fullName evidence="3">Outer membrane beta-barrel protein</fullName>
    </recommendedName>
</protein>
<gene>
    <name evidence="1" type="ORF">GK108_02135</name>
</gene>
<comment type="caution">
    <text evidence="1">The sequence shown here is derived from an EMBL/GenBank/DDBJ whole genome shotgun (WGS) entry which is preliminary data.</text>
</comment>
<sequence>MRYFRIQLLMAIAICLSFLKTFAQRSEYWRERPGSWLLNTGVGTTRYLGDLNERGNLGHLRLGVSVGVAAAYRFSNRLTFRAETQLYFLRGSQADTYLSYNNLSFRSLNPEVWAGVQFDFWHPEDKNHIIVPYAIAGFGLTYLTPKTTYKGQTYSLAPLRTEGVTYNRLPLILRYGIGVPILAGERFKWHLEGIYTHVMSDYLDDVSTVYPDRSTMLPIAAALSDRRSELGLPLNAAGAKRGNSTKRDGYFILSGRLIWVISTARQQHYRRSIRG</sequence>
<name>A0A6L9L9N6_9BACT</name>
<evidence type="ECO:0008006" key="3">
    <source>
        <dbReference type="Google" id="ProtNLM"/>
    </source>
</evidence>
<evidence type="ECO:0000313" key="2">
    <source>
        <dbReference type="Proteomes" id="UP000474175"/>
    </source>
</evidence>
<organism evidence="1 2">
    <name type="scientific">Spirosoma terrae</name>
    <dbReference type="NCBI Taxonomy" id="1968276"/>
    <lineage>
        <taxon>Bacteria</taxon>
        <taxon>Pseudomonadati</taxon>
        <taxon>Bacteroidota</taxon>
        <taxon>Cytophagia</taxon>
        <taxon>Cytophagales</taxon>
        <taxon>Cytophagaceae</taxon>
        <taxon>Spirosoma</taxon>
    </lineage>
</organism>
<proteinExistence type="predicted"/>
<keyword evidence="2" id="KW-1185">Reference proteome</keyword>
<dbReference type="AlphaFoldDB" id="A0A6L9L9N6"/>
<accession>A0A6L9L9N6</accession>
<dbReference type="Proteomes" id="UP000474175">
    <property type="component" value="Unassembled WGS sequence"/>
</dbReference>
<reference evidence="1 2" key="1">
    <citation type="submission" date="2020-02" db="EMBL/GenBank/DDBJ databases">
        <title>Draft genome sequence of two Spirosoma agri KCTC 52727 and Spirosoma terrae KCTC 52035.</title>
        <authorList>
            <person name="Rojas J."/>
            <person name="Ambika Manirajan B."/>
            <person name="Suarez C."/>
            <person name="Ratering S."/>
            <person name="Schnell S."/>
        </authorList>
    </citation>
    <scope>NUCLEOTIDE SEQUENCE [LARGE SCALE GENOMIC DNA]</scope>
    <source>
        <strain evidence="1 2">KCTC 52035</strain>
    </source>
</reference>